<dbReference type="RefSeq" id="WP_015327936.1">
    <property type="nucleotide sequence ID" value="NC_019978.1"/>
</dbReference>
<dbReference type="GO" id="GO:0008184">
    <property type="term" value="F:glycogen phosphorylase activity"/>
    <property type="evidence" value="ECO:0007669"/>
    <property type="project" value="InterPro"/>
</dbReference>
<dbReference type="EC" id="2.4.1.1" evidence="4"/>
<evidence type="ECO:0000256" key="8">
    <source>
        <dbReference type="ARBA" id="ARBA00023277"/>
    </source>
</evidence>
<dbReference type="InterPro" id="IPR000811">
    <property type="entry name" value="Glyco_trans_35"/>
</dbReference>
<dbReference type="SUPFAM" id="SSF53756">
    <property type="entry name" value="UDP-Glycosyltransferase/glycogen phosphorylase"/>
    <property type="match status" value="1"/>
</dbReference>
<dbReference type="STRING" id="748449.Halha_2348"/>
<dbReference type="InterPro" id="IPR052182">
    <property type="entry name" value="Glycogen/Maltodextrin_Phosph"/>
</dbReference>
<protein>
    <recommendedName>
        <fullName evidence="4">glycogen phosphorylase</fullName>
        <ecNumber evidence="4">2.4.1.1</ecNumber>
    </recommendedName>
</protein>
<comment type="catalytic activity">
    <reaction evidence="1">
        <text>[(1-&gt;4)-alpha-D-glucosyl](n) + phosphate = [(1-&gt;4)-alpha-D-glucosyl](n-1) + alpha-D-glucose 1-phosphate</text>
        <dbReference type="Rhea" id="RHEA:41732"/>
        <dbReference type="Rhea" id="RHEA-COMP:9584"/>
        <dbReference type="Rhea" id="RHEA-COMP:9586"/>
        <dbReference type="ChEBI" id="CHEBI:15444"/>
        <dbReference type="ChEBI" id="CHEBI:43474"/>
        <dbReference type="ChEBI" id="CHEBI:58601"/>
        <dbReference type="EC" id="2.4.1.1"/>
    </reaction>
</comment>
<dbReference type="InterPro" id="IPR035090">
    <property type="entry name" value="Pyridoxal_P_attach_site"/>
</dbReference>
<dbReference type="PATRIC" id="fig|748449.3.peg.2268"/>
<comment type="similarity">
    <text evidence="3">Belongs to the glycogen phosphorylase family.</text>
</comment>
<comment type="cofactor">
    <cofactor evidence="2">
        <name>pyridoxal 5'-phosphate</name>
        <dbReference type="ChEBI" id="CHEBI:597326"/>
    </cofactor>
</comment>
<dbReference type="EMBL" id="CP003359">
    <property type="protein sequence ID" value="AGB42222.1"/>
    <property type="molecule type" value="Genomic_DNA"/>
</dbReference>
<dbReference type="GO" id="GO:0030170">
    <property type="term" value="F:pyridoxal phosphate binding"/>
    <property type="evidence" value="ECO:0007669"/>
    <property type="project" value="InterPro"/>
</dbReference>
<evidence type="ECO:0000313" key="11">
    <source>
        <dbReference type="Proteomes" id="UP000010880"/>
    </source>
</evidence>
<keyword evidence="6" id="KW-0808">Transferase</keyword>
<organism evidence="10 11">
    <name type="scientific">Halobacteroides halobius (strain ATCC 35273 / DSM 5150 / MD-1)</name>
    <dbReference type="NCBI Taxonomy" id="748449"/>
    <lineage>
        <taxon>Bacteria</taxon>
        <taxon>Bacillati</taxon>
        <taxon>Bacillota</taxon>
        <taxon>Clostridia</taxon>
        <taxon>Halanaerobiales</taxon>
        <taxon>Halobacteroidaceae</taxon>
        <taxon>Halobacteroides</taxon>
    </lineage>
</organism>
<accession>L0KA89</accession>
<dbReference type="eggNOG" id="COG0058">
    <property type="taxonomic scope" value="Bacteria"/>
</dbReference>
<gene>
    <name evidence="10" type="ordered locus">Halha_2348</name>
</gene>
<sequence length="553" mass="63241">MATKKPKVSYFCMEYGLESDFNIYSGGLGILAGDHLKTAKDQGESIIGLGILWKQGYHKQEIGKDGRPRNAYPIYEYDFLKETGIKVKVKIRQRDVYCKVWKVDCFNNVDLYLLDTDLPENGGGDSWITGQLYGWFGEERIAQEMVLGIGGVKALRKLDIETDVYHFNEGHAVFAGIELIREKMEEEGMSYEEAVEATQEEIVFTTHTPIKQGNEEHPHHRLRYMGANQNLTTEQMVALGGAPFNMTVAALKLARNANGVAQLHKETAREMWKHVDKAAPQIEGITNGVHRPTWVDERMVNAFKDGSTEKVWNSHQDVKRDLIDYVEEQNGVTLDEDKLLIGFARRAAPYKRSNLIFTKPEVIDKYLEDGKIQIIFSGKAHPLDDTGKEIVERLVEMTEEYPESVVFIEDYDMTTGKMLTRGCDVWLNNPRRPKEASGTSGMKAAMNGVLNVSILDGWWPEACRHGENGWAIGTEPKTAQDFTGTYDERVEKLDEYDLKNLYDVLLDEVLPTYYEQQDKWVKMMTESHDDTYEKFSAKRMLEHYYELMYAPAE</sequence>
<dbReference type="Gene3D" id="3.40.50.2000">
    <property type="entry name" value="Glycogen Phosphorylase B"/>
    <property type="match status" value="2"/>
</dbReference>
<keyword evidence="5" id="KW-0328">Glycosyltransferase</keyword>
<dbReference type="InterPro" id="IPR011834">
    <property type="entry name" value="Agluc_phsphrylas"/>
</dbReference>
<name>L0KA89_HALHC</name>
<dbReference type="Pfam" id="PF00343">
    <property type="entry name" value="Phosphorylase"/>
    <property type="match status" value="1"/>
</dbReference>
<evidence type="ECO:0000256" key="9">
    <source>
        <dbReference type="ARBA" id="ARBA00025174"/>
    </source>
</evidence>
<dbReference type="KEGG" id="hhl:Halha_2348"/>
<dbReference type="AlphaFoldDB" id="L0KA89"/>
<dbReference type="NCBIfam" id="TIGR02094">
    <property type="entry name" value="more_P_ylases"/>
    <property type="match status" value="1"/>
</dbReference>
<dbReference type="GO" id="GO:0005975">
    <property type="term" value="P:carbohydrate metabolic process"/>
    <property type="evidence" value="ECO:0007669"/>
    <property type="project" value="InterPro"/>
</dbReference>
<evidence type="ECO:0000256" key="2">
    <source>
        <dbReference type="ARBA" id="ARBA00001933"/>
    </source>
</evidence>
<dbReference type="PANTHER" id="PTHR42655:SF1">
    <property type="entry name" value="GLYCOGEN PHOSPHORYLASE"/>
    <property type="match status" value="1"/>
</dbReference>
<evidence type="ECO:0000313" key="10">
    <source>
        <dbReference type="EMBL" id="AGB42222.1"/>
    </source>
</evidence>
<dbReference type="PROSITE" id="PS00102">
    <property type="entry name" value="PHOSPHORYLASE"/>
    <property type="match status" value="1"/>
</dbReference>
<keyword evidence="8" id="KW-0119">Carbohydrate metabolism</keyword>
<evidence type="ECO:0000256" key="5">
    <source>
        <dbReference type="ARBA" id="ARBA00022676"/>
    </source>
</evidence>
<evidence type="ECO:0000256" key="4">
    <source>
        <dbReference type="ARBA" id="ARBA00012591"/>
    </source>
</evidence>
<keyword evidence="11" id="KW-1185">Reference proteome</keyword>
<dbReference type="HOGENOM" id="CLU_015112_1_0_9"/>
<evidence type="ECO:0000256" key="1">
    <source>
        <dbReference type="ARBA" id="ARBA00001275"/>
    </source>
</evidence>
<dbReference type="PANTHER" id="PTHR42655">
    <property type="entry name" value="GLYCOGEN PHOSPHORYLASE"/>
    <property type="match status" value="1"/>
</dbReference>
<dbReference type="OrthoDB" id="9760804at2"/>
<evidence type="ECO:0000256" key="3">
    <source>
        <dbReference type="ARBA" id="ARBA00006047"/>
    </source>
</evidence>
<evidence type="ECO:0000256" key="6">
    <source>
        <dbReference type="ARBA" id="ARBA00022679"/>
    </source>
</evidence>
<comment type="function">
    <text evidence="9">Phosphorylase is an important allosteric enzyme in carbohydrate metabolism. Enzymes from different sources differ in their regulatory mechanisms and in their natural substrates. However, all known phosphorylases share catalytic and structural properties.</text>
</comment>
<dbReference type="Proteomes" id="UP000010880">
    <property type="component" value="Chromosome"/>
</dbReference>
<reference evidence="11" key="1">
    <citation type="submission" date="2012-02" db="EMBL/GenBank/DDBJ databases">
        <title>The complete genome of Halobacteroides halobius DSM 5150.</title>
        <authorList>
            <person name="Lucas S."/>
            <person name="Copeland A."/>
            <person name="Lapidus A."/>
            <person name="Glavina del Rio T."/>
            <person name="Dalin E."/>
            <person name="Tice H."/>
            <person name="Bruce D."/>
            <person name="Goodwin L."/>
            <person name="Pitluck S."/>
            <person name="Peters L."/>
            <person name="Mikhailova N."/>
            <person name="Gu W."/>
            <person name="Kyrpides N."/>
            <person name="Mavromatis K."/>
            <person name="Ivanova N."/>
            <person name="Brettin T."/>
            <person name="Detter J.C."/>
            <person name="Han C."/>
            <person name="Larimer F."/>
            <person name="Land M."/>
            <person name="Hauser L."/>
            <person name="Markowitz V."/>
            <person name="Cheng J.-F."/>
            <person name="Hugenholtz P."/>
            <person name="Woyke T."/>
            <person name="Wu D."/>
            <person name="Tindall B."/>
            <person name="Pomrenke H."/>
            <person name="Brambilla E."/>
            <person name="Klenk H.-P."/>
            <person name="Eisen J.A."/>
        </authorList>
    </citation>
    <scope>NUCLEOTIDE SEQUENCE [LARGE SCALE GENOMIC DNA]</scope>
    <source>
        <strain evidence="11">ATCC 35273 / DSM 5150 / MD-1</strain>
    </source>
</reference>
<proteinExistence type="inferred from homology"/>
<keyword evidence="7" id="KW-0663">Pyridoxal phosphate</keyword>
<evidence type="ECO:0000256" key="7">
    <source>
        <dbReference type="ARBA" id="ARBA00022898"/>
    </source>
</evidence>